<comment type="caution">
    <text evidence="4">The sequence shown here is derived from an EMBL/GenBank/DDBJ whole genome shotgun (WGS) entry which is preliminary data.</text>
</comment>
<feature type="region of interest" description="Disordered" evidence="1">
    <location>
        <begin position="1"/>
        <end position="45"/>
    </location>
</feature>
<proteinExistence type="predicted"/>
<keyword evidence="2" id="KW-1133">Transmembrane helix</keyword>
<feature type="transmembrane region" description="Helical" evidence="2">
    <location>
        <begin position="96"/>
        <end position="116"/>
    </location>
</feature>
<evidence type="ECO:0000313" key="4">
    <source>
        <dbReference type="EMBL" id="GIQ83594.1"/>
    </source>
</evidence>
<name>A0A9K3GGW7_9EUKA</name>
<feature type="compositionally biased region" description="Basic and acidic residues" evidence="1">
    <location>
        <begin position="29"/>
        <end position="45"/>
    </location>
</feature>
<dbReference type="GO" id="GO:0016787">
    <property type="term" value="F:hydrolase activity"/>
    <property type="evidence" value="ECO:0007669"/>
    <property type="project" value="InterPro"/>
</dbReference>
<organism evidence="4 5">
    <name type="scientific">Kipferlia bialata</name>
    <dbReference type="NCBI Taxonomy" id="797122"/>
    <lineage>
        <taxon>Eukaryota</taxon>
        <taxon>Metamonada</taxon>
        <taxon>Carpediemonas-like organisms</taxon>
        <taxon>Kipferlia</taxon>
    </lineage>
</organism>
<accession>A0A9K3GGW7</accession>
<gene>
    <name evidence="4" type="ORF">KIPB_004941</name>
</gene>
<dbReference type="InterPro" id="IPR004843">
    <property type="entry name" value="Calcineurin-like_PHP"/>
</dbReference>
<evidence type="ECO:0000259" key="3">
    <source>
        <dbReference type="Pfam" id="PF00149"/>
    </source>
</evidence>
<dbReference type="Proteomes" id="UP000265618">
    <property type="component" value="Unassembled WGS sequence"/>
</dbReference>
<dbReference type="AlphaFoldDB" id="A0A9K3GGW7"/>
<dbReference type="InterPro" id="IPR029052">
    <property type="entry name" value="Metallo-depent_PP-like"/>
</dbReference>
<dbReference type="SUPFAM" id="SSF56300">
    <property type="entry name" value="Metallo-dependent phosphatases"/>
    <property type="match status" value="1"/>
</dbReference>
<protein>
    <recommendedName>
        <fullName evidence="3">Calcineurin-like phosphoesterase domain-containing protein</fullName>
    </recommendedName>
</protein>
<dbReference type="EMBL" id="BDIP01001106">
    <property type="protein sequence ID" value="GIQ83594.1"/>
    <property type="molecule type" value="Genomic_DNA"/>
</dbReference>
<dbReference type="PANTHER" id="PTHR14795:SF0">
    <property type="entry name" value="TRANSMEMBRANE PROTEIN 62"/>
    <property type="match status" value="1"/>
</dbReference>
<feature type="domain" description="Calcineurin-like phosphoesterase" evidence="3">
    <location>
        <begin position="151"/>
        <end position="260"/>
    </location>
</feature>
<sequence>MDTGCDEPAMNVPDSPADTSGADEGVEIGEEREREISEGGTDTHPEVTDVCTPDGGIEVVPSVPAVSECERRPPSLHKEADATWCVRWQKRCFGVFFFECSVLLVFLLTFLAFTWITVDMARAVPRDVPIRDPSAGDALYAHGDQADGLFWFVQISDLHVNAEINPKATVKLQQYLTHLMPVLTPHFTLATGDLADSRPDTMTGVAFGYVPVEEDWVVYEALLEDHYLLDPYYWVDVRGNHDVFGVSSFESEFNYYCEYSSFARLPWMCNYTSIVDKPDHSHMNSAVSLGMGDNGVALHPAYEYPEIEGEEEADPWTARVISAITVPMTAYEAEQRVFVATYDAPISVTYTDTDTGSDVTTPLSMPFGMIGFDVSLHCWAPLGFFGNADSQLMGHIRRILPSVRQSLDAPCADLATVLGDESLSGACPTGQLMSFSHYTVSLVSNPDTLLGPLLDNGVTTHIGGHLHTPMSTGSRVDVGQWTTDGDARYLYDRLAPDMKRHCSVVINAVDRGVLSTVEVTLQLTMADGNNSWDKDYNDFTIEFQWPVVLCTSPKHASYLHDLEPNHLVT</sequence>
<evidence type="ECO:0000313" key="5">
    <source>
        <dbReference type="Proteomes" id="UP000265618"/>
    </source>
</evidence>
<evidence type="ECO:0000256" key="1">
    <source>
        <dbReference type="SAM" id="MobiDB-lite"/>
    </source>
</evidence>
<evidence type="ECO:0000256" key="2">
    <source>
        <dbReference type="SAM" id="Phobius"/>
    </source>
</evidence>
<dbReference type="PANTHER" id="PTHR14795">
    <property type="entry name" value="HELICASE RELATED"/>
    <property type="match status" value="1"/>
</dbReference>
<feature type="non-terminal residue" evidence="4">
    <location>
        <position position="569"/>
    </location>
</feature>
<keyword evidence="5" id="KW-1185">Reference proteome</keyword>
<dbReference type="OrthoDB" id="45365at2759"/>
<dbReference type="Pfam" id="PF00149">
    <property type="entry name" value="Metallophos"/>
    <property type="match status" value="1"/>
</dbReference>
<keyword evidence="2" id="KW-0472">Membrane</keyword>
<keyword evidence="2" id="KW-0812">Transmembrane</keyword>
<reference evidence="4 5" key="1">
    <citation type="journal article" date="2018" name="PLoS ONE">
        <title>The draft genome of Kipferlia bialata reveals reductive genome evolution in fornicate parasites.</title>
        <authorList>
            <person name="Tanifuji G."/>
            <person name="Takabayashi S."/>
            <person name="Kume K."/>
            <person name="Takagi M."/>
            <person name="Nakayama T."/>
            <person name="Kamikawa R."/>
            <person name="Inagaki Y."/>
            <person name="Hashimoto T."/>
        </authorList>
    </citation>
    <scope>NUCLEOTIDE SEQUENCE [LARGE SCALE GENOMIC DNA]</scope>
    <source>
        <strain evidence="4">NY0173</strain>
    </source>
</reference>